<proteinExistence type="predicted"/>
<sequence>MKSITVMFFILSVVLFLGTCKYILDLKRPGVYPPKQVLKKRAAALAGGGGIFLLAAFMLSYFL</sequence>
<feature type="transmembrane region" description="Helical" evidence="1">
    <location>
        <begin position="44"/>
        <end position="62"/>
    </location>
</feature>
<evidence type="ECO:0000313" key="2">
    <source>
        <dbReference type="EMBL" id="WHY87673.1"/>
    </source>
</evidence>
<name>A0AA95SE08_9BACI</name>
<dbReference type="KEGG" id="nnv:QNH39_07535"/>
<keyword evidence="1" id="KW-0472">Membrane</keyword>
<dbReference type="AlphaFoldDB" id="A0AA95SE08"/>
<organism evidence="2 3">
    <name type="scientific">Neobacillus novalis</name>
    <dbReference type="NCBI Taxonomy" id="220687"/>
    <lineage>
        <taxon>Bacteria</taxon>
        <taxon>Bacillati</taxon>
        <taxon>Bacillota</taxon>
        <taxon>Bacilli</taxon>
        <taxon>Bacillales</taxon>
        <taxon>Bacillaceae</taxon>
        <taxon>Neobacillus</taxon>
    </lineage>
</organism>
<evidence type="ECO:0000313" key="3">
    <source>
        <dbReference type="Proteomes" id="UP001178288"/>
    </source>
</evidence>
<protein>
    <submittedName>
        <fullName evidence="2">Uncharacterized protein</fullName>
    </submittedName>
</protein>
<accession>A0AA95SE08</accession>
<dbReference type="Proteomes" id="UP001178288">
    <property type="component" value="Chromosome"/>
</dbReference>
<dbReference type="EMBL" id="CP126114">
    <property type="protein sequence ID" value="WHY87673.1"/>
    <property type="molecule type" value="Genomic_DNA"/>
</dbReference>
<dbReference type="InterPro" id="IPR058724">
    <property type="entry name" value="YhzF"/>
</dbReference>
<evidence type="ECO:0000256" key="1">
    <source>
        <dbReference type="SAM" id="Phobius"/>
    </source>
</evidence>
<keyword evidence="3" id="KW-1185">Reference proteome</keyword>
<keyword evidence="1" id="KW-0812">Transmembrane</keyword>
<dbReference type="RefSeq" id="WP_066084150.1">
    <property type="nucleotide sequence ID" value="NZ_CP126114.1"/>
</dbReference>
<dbReference type="Pfam" id="PF26302">
    <property type="entry name" value="YhzF"/>
    <property type="match status" value="1"/>
</dbReference>
<gene>
    <name evidence="2" type="ORF">QNH39_07535</name>
</gene>
<feature type="transmembrane region" description="Helical" evidence="1">
    <location>
        <begin position="6"/>
        <end position="24"/>
    </location>
</feature>
<reference evidence="2" key="1">
    <citation type="submission" date="2023-05" db="EMBL/GenBank/DDBJ databases">
        <title>Comparative genomics of Bacillaceae isolates and their secondary metabolite potential.</title>
        <authorList>
            <person name="Song L."/>
            <person name="Nielsen L.J."/>
            <person name="Mohite O."/>
            <person name="Xu X."/>
            <person name="Weber T."/>
            <person name="Kovacs A.T."/>
        </authorList>
    </citation>
    <scope>NUCLEOTIDE SEQUENCE</scope>
    <source>
        <strain evidence="2">XLM17</strain>
    </source>
</reference>
<keyword evidence="1" id="KW-1133">Transmembrane helix</keyword>